<dbReference type="EMBL" id="BAABHV010000009">
    <property type="protein sequence ID" value="GAA5051192.1"/>
    <property type="molecule type" value="Genomic_DNA"/>
</dbReference>
<accession>A0ABP9K6X3</accession>
<protein>
    <recommendedName>
        <fullName evidence="3">Transposase</fullName>
    </recommendedName>
</protein>
<evidence type="ECO:0000313" key="1">
    <source>
        <dbReference type="EMBL" id="GAA5051192.1"/>
    </source>
</evidence>
<comment type="caution">
    <text evidence="1">The sequence shown here is derived from an EMBL/GenBank/DDBJ whole genome shotgun (WGS) entry which is preliminary data.</text>
</comment>
<dbReference type="Proteomes" id="UP001500518">
    <property type="component" value="Unassembled WGS sequence"/>
</dbReference>
<keyword evidence="2" id="KW-1185">Reference proteome</keyword>
<proteinExistence type="predicted"/>
<evidence type="ECO:0008006" key="3">
    <source>
        <dbReference type="Google" id="ProtNLM"/>
    </source>
</evidence>
<name>A0ABP9K6X3_9SPHN</name>
<sequence>MPEPPMPQKKYDREDFCSFITVLLDILGRVVKVRSVRACGSSRNGIVAGVTESYGQARR</sequence>
<gene>
    <name evidence="1" type="ORF">GCM10023208_10820</name>
</gene>
<organism evidence="1 2">
    <name type="scientific">Erythrobacter westpacificensis</name>
    <dbReference type="NCBI Taxonomy" id="1055231"/>
    <lineage>
        <taxon>Bacteria</taxon>
        <taxon>Pseudomonadati</taxon>
        <taxon>Pseudomonadota</taxon>
        <taxon>Alphaproteobacteria</taxon>
        <taxon>Sphingomonadales</taxon>
        <taxon>Erythrobacteraceae</taxon>
        <taxon>Erythrobacter/Porphyrobacter group</taxon>
        <taxon>Erythrobacter</taxon>
    </lineage>
</organism>
<evidence type="ECO:0000313" key="2">
    <source>
        <dbReference type="Proteomes" id="UP001500518"/>
    </source>
</evidence>
<reference evidence="2" key="1">
    <citation type="journal article" date="2019" name="Int. J. Syst. Evol. Microbiol.">
        <title>The Global Catalogue of Microorganisms (GCM) 10K type strain sequencing project: providing services to taxonomists for standard genome sequencing and annotation.</title>
        <authorList>
            <consortium name="The Broad Institute Genomics Platform"/>
            <consortium name="The Broad Institute Genome Sequencing Center for Infectious Disease"/>
            <person name="Wu L."/>
            <person name="Ma J."/>
        </authorList>
    </citation>
    <scope>NUCLEOTIDE SEQUENCE [LARGE SCALE GENOMIC DNA]</scope>
    <source>
        <strain evidence="2">JCM 18014</strain>
    </source>
</reference>